<dbReference type="EMBL" id="JAPFFF010000059">
    <property type="protein sequence ID" value="KAK8837438.1"/>
    <property type="molecule type" value="Genomic_DNA"/>
</dbReference>
<keyword evidence="3" id="KW-1185">Reference proteome</keyword>
<evidence type="ECO:0000256" key="1">
    <source>
        <dbReference type="SAM" id="Coils"/>
    </source>
</evidence>
<comment type="caution">
    <text evidence="2">The sequence shown here is derived from an EMBL/GenBank/DDBJ whole genome shotgun (WGS) entry which is preliminary data.</text>
</comment>
<sequence length="408" mass="48759">MENSKEKVYLISLKDEFDLSKNLSIEMGAPNGNRVNVPLYKLVKYSRVFQEELQANYTIKLIQAKVQELISNNQIQEESVFNFYSLLSGERVEVNNSNYWDLFKLSDLFEVEPLKRSLFKYTEEHSKRIDFIIKFLKEEEKNRTTIEKNGDIFSFEYLSNIEELLSCQINECLKNENFGELPISTIYRILSKSFRNEIESDLLYEFINESIEERHPLFLFLKYSTMSDKKFNELYSNILKSSDSKSKHYYEYLSADIEYIQLLKKENEHLLKENQRKDEENEKIQRKQDKIWKENEEQKKQIRRLLENQQQNEQKIAELKYQNDENKNQIEEMSEFLKQNEQNQNIFNTKEILGILIKNKETIETKLQSGEILQYGCEIQNTEFVKLILLSNDIDINSKSISIQNQIF</sequence>
<organism evidence="2 3">
    <name type="scientific">Tritrichomonas musculus</name>
    <dbReference type="NCBI Taxonomy" id="1915356"/>
    <lineage>
        <taxon>Eukaryota</taxon>
        <taxon>Metamonada</taxon>
        <taxon>Parabasalia</taxon>
        <taxon>Tritrichomonadida</taxon>
        <taxon>Tritrichomonadidae</taxon>
        <taxon>Tritrichomonas</taxon>
    </lineage>
</organism>
<gene>
    <name evidence="2" type="ORF">M9Y10_036433</name>
</gene>
<name>A0ABR2GUU6_9EUKA</name>
<evidence type="ECO:0000313" key="3">
    <source>
        <dbReference type="Proteomes" id="UP001470230"/>
    </source>
</evidence>
<reference evidence="2 3" key="1">
    <citation type="submission" date="2024-04" db="EMBL/GenBank/DDBJ databases">
        <title>Tritrichomonas musculus Genome.</title>
        <authorList>
            <person name="Alves-Ferreira E."/>
            <person name="Grigg M."/>
            <person name="Lorenzi H."/>
            <person name="Galac M."/>
        </authorList>
    </citation>
    <scope>NUCLEOTIDE SEQUENCE [LARGE SCALE GENOMIC DNA]</scope>
    <source>
        <strain evidence="2 3">EAF2021</strain>
    </source>
</reference>
<proteinExistence type="predicted"/>
<keyword evidence="1" id="KW-0175">Coiled coil</keyword>
<dbReference type="Proteomes" id="UP001470230">
    <property type="component" value="Unassembled WGS sequence"/>
</dbReference>
<accession>A0ABR2GUU6</accession>
<evidence type="ECO:0000313" key="2">
    <source>
        <dbReference type="EMBL" id="KAK8837438.1"/>
    </source>
</evidence>
<feature type="coiled-coil region" evidence="1">
    <location>
        <begin position="260"/>
        <end position="343"/>
    </location>
</feature>
<protein>
    <submittedName>
        <fullName evidence="2">Uncharacterized protein</fullName>
    </submittedName>
</protein>